<accession>A0ABT2CYF4</accession>
<dbReference type="RefSeq" id="WP_258812204.1">
    <property type="nucleotide sequence ID" value="NZ_JANUGU010000004.1"/>
</dbReference>
<proteinExistence type="predicted"/>
<evidence type="ECO:0000313" key="3">
    <source>
        <dbReference type="Proteomes" id="UP001204621"/>
    </source>
</evidence>
<evidence type="ECO:0008006" key="4">
    <source>
        <dbReference type="Google" id="ProtNLM"/>
    </source>
</evidence>
<protein>
    <recommendedName>
        <fullName evidence="4">Lipoprotein</fullName>
    </recommendedName>
</protein>
<dbReference type="EMBL" id="JANUGU010000004">
    <property type="protein sequence ID" value="MCS0659011.1"/>
    <property type="molecule type" value="Genomic_DNA"/>
</dbReference>
<name>A0ABT2CYF4_9BURK</name>
<feature type="compositionally biased region" description="Low complexity" evidence="1">
    <location>
        <begin position="142"/>
        <end position="183"/>
    </location>
</feature>
<reference evidence="2 3" key="1">
    <citation type="submission" date="2022-08" db="EMBL/GenBank/DDBJ databases">
        <title>Reclassification of Massilia species as members of the genera Telluria, Duganella, Pseudoduganella, Mokoshia gen. nov. and Zemynaea gen. nov. using orthogonal and non-orthogonal genome-based approaches.</title>
        <authorList>
            <person name="Bowman J.P."/>
        </authorList>
    </citation>
    <scope>NUCLEOTIDE SEQUENCE [LARGE SCALE GENOMIC DNA]</scope>
    <source>
        <strain evidence="2 3">JCM 31606</strain>
    </source>
</reference>
<dbReference type="Proteomes" id="UP001204621">
    <property type="component" value="Unassembled WGS sequence"/>
</dbReference>
<keyword evidence="3" id="KW-1185">Reference proteome</keyword>
<organism evidence="2 3">
    <name type="scientific">Massilia terrae</name>
    <dbReference type="NCBI Taxonomy" id="1811224"/>
    <lineage>
        <taxon>Bacteria</taxon>
        <taxon>Pseudomonadati</taxon>
        <taxon>Pseudomonadota</taxon>
        <taxon>Betaproteobacteria</taxon>
        <taxon>Burkholderiales</taxon>
        <taxon>Oxalobacteraceae</taxon>
        <taxon>Telluria group</taxon>
        <taxon>Massilia</taxon>
    </lineage>
</organism>
<evidence type="ECO:0000256" key="1">
    <source>
        <dbReference type="SAM" id="MobiDB-lite"/>
    </source>
</evidence>
<dbReference type="PROSITE" id="PS51257">
    <property type="entry name" value="PROKAR_LIPOPROTEIN"/>
    <property type="match status" value="1"/>
</dbReference>
<evidence type="ECO:0000313" key="2">
    <source>
        <dbReference type="EMBL" id="MCS0659011.1"/>
    </source>
</evidence>
<gene>
    <name evidence="2" type="ORF">NX778_13150</name>
</gene>
<feature type="compositionally biased region" description="Low complexity" evidence="1">
    <location>
        <begin position="97"/>
        <end position="117"/>
    </location>
</feature>
<comment type="caution">
    <text evidence="2">The sequence shown here is derived from an EMBL/GenBank/DDBJ whole genome shotgun (WGS) entry which is preliminary data.</text>
</comment>
<sequence length="205" mass="19677">MTISQKLLHKANKRRVIANAILIAPIFALLSACGGGDVPYGDALNVQAAELDAQVRPANYQVDSVEAPSSDTNPPVITDTATAAADTVGAASTIATATPATPASPAAPGGASNTGTPPADPASQMAADARVAAASGTTPGDAGANVNPANAPSAGAVAAAAAGSSPAQQDGSNNAAATLTASAEPVKTPDPTTIGSDPKVPAVNH</sequence>
<feature type="region of interest" description="Disordered" evidence="1">
    <location>
        <begin position="97"/>
        <end position="205"/>
    </location>
</feature>